<accession>A0A0L1JL49</accession>
<reference evidence="1 2" key="1">
    <citation type="journal article" date="2015" name="Int. J. Syst. Evol. Microbiol.">
        <title>Aestuariivita atlantica sp. nov., isolated from deep sea sediment of the Atlantic Ocean.</title>
        <authorList>
            <person name="Li G."/>
            <person name="Lai Q."/>
            <person name="Du Y."/>
            <person name="Liu X."/>
            <person name="Sun F."/>
            <person name="Shao Z."/>
        </authorList>
    </citation>
    <scope>NUCLEOTIDE SEQUENCE [LARGE SCALE GENOMIC DNA]</scope>
    <source>
        <strain evidence="1 2">22II-S11-z3</strain>
    </source>
</reference>
<organism evidence="1 2">
    <name type="scientific">Pseudaestuariivita atlantica</name>
    <dbReference type="NCBI Taxonomy" id="1317121"/>
    <lineage>
        <taxon>Bacteria</taxon>
        <taxon>Pseudomonadati</taxon>
        <taxon>Pseudomonadota</taxon>
        <taxon>Alphaproteobacteria</taxon>
        <taxon>Rhodobacterales</taxon>
        <taxon>Paracoccaceae</taxon>
        <taxon>Pseudaestuariivita</taxon>
    </lineage>
</organism>
<dbReference type="STRING" id="1317121.ATO11_17880"/>
<comment type="caution">
    <text evidence="1">The sequence shown here is derived from an EMBL/GenBank/DDBJ whole genome shotgun (WGS) entry which is preliminary data.</text>
</comment>
<dbReference type="EMBL" id="AQQZ01000009">
    <property type="protein sequence ID" value="KNG92474.1"/>
    <property type="molecule type" value="Genomic_DNA"/>
</dbReference>
<dbReference type="OrthoDB" id="9950114at2"/>
<sequence>MNEVGTIYKQRIRGSEVMISQIEPDSFELFIDGNSKQLFSSASEAREALVHVIIKQTGASESTVRNEVPMLGNWQIFNSAPFDPET</sequence>
<gene>
    <name evidence="1" type="ORF">ATO11_17880</name>
</gene>
<dbReference type="AlphaFoldDB" id="A0A0L1JL49"/>
<evidence type="ECO:0000313" key="1">
    <source>
        <dbReference type="EMBL" id="KNG92474.1"/>
    </source>
</evidence>
<name>A0A0L1JL49_9RHOB</name>
<dbReference type="RefSeq" id="WP_050532276.1">
    <property type="nucleotide sequence ID" value="NZ_AQQZ01000009.1"/>
</dbReference>
<dbReference type="Proteomes" id="UP000036938">
    <property type="component" value="Unassembled WGS sequence"/>
</dbReference>
<keyword evidence="2" id="KW-1185">Reference proteome</keyword>
<protein>
    <submittedName>
        <fullName evidence="1">Uncharacterized protein</fullName>
    </submittedName>
</protein>
<proteinExistence type="predicted"/>
<evidence type="ECO:0000313" key="2">
    <source>
        <dbReference type="Proteomes" id="UP000036938"/>
    </source>
</evidence>